<protein>
    <submittedName>
        <fullName evidence="2">TIGR01244 family sulfur transferase</fullName>
    </submittedName>
</protein>
<dbReference type="InterPro" id="IPR029021">
    <property type="entry name" value="Prot-tyrosine_phosphatase-like"/>
</dbReference>
<keyword evidence="3" id="KW-1185">Reference proteome</keyword>
<evidence type="ECO:0000313" key="3">
    <source>
        <dbReference type="Proteomes" id="UP001269819"/>
    </source>
</evidence>
<dbReference type="InterPro" id="IPR005939">
    <property type="entry name" value="BLH_phosphatase-like"/>
</dbReference>
<dbReference type="Gene3D" id="3.90.190.10">
    <property type="entry name" value="Protein tyrosine phosphatase superfamily"/>
    <property type="match status" value="1"/>
</dbReference>
<name>A0ABU3W0J4_9GAMM</name>
<evidence type="ECO:0000259" key="1">
    <source>
        <dbReference type="Pfam" id="PF04273"/>
    </source>
</evidence>
<feature type="domain" description="Beta-lactamase hydrolase-like protein phosphatase-like" evidence="1">
    <location>
        <begin position="3"/>
        <end position="110"/>
    </location>
</feature>
<dbReference type="NCBIfam" id="TIGR01244">
    <property type="entry name" value="TIGR01244 family sulfur transferase"/>
    <property type="match status" value="1"/>
</dbReference>
<dbReference type="RefSeq" id="WP_316974343.1">
    <property type="nucleotide sequence ID" value="NZ_JAWIIJ010000009.1"/>
</dbReference>
<dbReference type="CDD" id="cd14503">
    <property type="entry name" value="PTP-bact"/>
    <property type="match status" value="1"/>
</dbReference>
<accession>A0ABU3W0J4</accession>
<dbReference type="EMBL" id="JAWIIJ010000009">
    <property type="protein sequence ID" value="MDV2079865.1"/>
    <property type="molecule type" value="Genomic_DNA"/>
</dbReference>
<dbReference type="Proteomes" id="UP001269819">
    <property type="component" value="Unassembled WGS sequence"/>
</dbReference>
<reference evidence="2 3" key="1">
    <citation type="submission" date="2023-10" db="EMBL/GenBank/DDBJ databases">
        <title>Characteristics and mechanism of a salt-tolerant marine origin heterotrophic nitrifying- aerobic denitrifying bacteria Marinobacter xestospongiae HN1.</title>
        <authorList>
            <person name="Qi R."/>
        </authorList>
    </citation>
    <scope>NUCLEOTIDE SEQUENCE [LARGE SCALE GENOMIC DNA]</scope>
    <source>
        <strain evidence="2 3">HN1</strain>
    </source>
</reference>
<organism evidence="2 3">
    <name type="scientific">Marinobacter xestospongiae</name>
    <dbReference type="NCBI Taxonomy" id="994319"/>
    <lineage>
        <taxon>Bacteria</taxon>
        <taxon>Pseudomonadati</taxon>
        <taxon>Pseudomonadota</taxon>
        <taxon>Gammaproteobacteria</taxon>
        <taxon>Pseudomonadales</taxon>
        <taxon>Marinobacteraceae</taxon>
        <taxon>Marinobacter</taxon>
    </lineage>
</organism>
<dbReference type="GO" id="GO:0016740">
    <property type="term" value="F:transferase activity"/>
    <property type="evidence" value="ECO:0007669"/>
    <property type="project" value="UniProtKB-KW"/>
</dbReference>
<proteinExistence type="predicted"/>
<keyword evidence="2" id="KW-0808">Transferase</keyword>
<sequence length="136" mass="15184">MDPRKIDDDISVAPQIQPEDVAEAARLGFRTLIANRPDHEEMGQPEMDEIAALAREHGLDWIYQPVQSGNIQDQDVEAFGRHYRDAQKPVLAFCRSGTRCCALWALSHAGELPADIILLKALNAGYDLSGLKYRLL</sequence>
<dbReference type="Pfam" id="PF04273">
    <property type="entry name" value="BLH_phosphatase"/>
    <property type="match status" value="1"/>
</dbReference>
<gene>
    <name evidence="2" type="ORF">RYS15_14340</name>
</gene>
<dbReference type="SUPFAM" id="SSF52799">
    <property type="entry name" value="(Phosphotyrosine protein) phosphatases II"/>
    <property type="match status" value="1"/>
</dbReference>
<comment type="caution">
    <text evidence="2">The sequence shown here is derived from an EMBL/GenBank/DDBJ whole genome shotgun (WGS) entry which is preliminary data.</text>
</comment>
<evidence type="ECO:0000313" key="2">
    <source>
        <dbReference type="EMBL" id="MDV2079865.1"/>
    </source>
</evidence>